<gene>
    <name evidence="2" type="ORF">C1SCF055_LOCUS16017</name>
</gene>
<dbReference type="EMBL" id="CAMXCT010001313">
    <property type="protein sequence ID" value="CAI3988902.1"/>
    <property type="molecule type" value="Genomic_DNA"/>
</dbReference>
<evidence type="ECO:0000256" key="1">
    <source>
        <dbReference type="SAM" id="MobiDB-lite"/>
    </source>
</evidence>
<evidence type="ECO:0000313" key="2">
    <source>
        <dbReference type="EMBL" id="CAI3988902.1"/>
    </source>
</evidence>
<evidence type="ECO:0000313" key="4">
    <source>
        <dbReference type="Proteomes" id="UP001152797"/>
    </source>
</evidence>
<feature type="compositionally biased region" description="Basic residues" evidence="1">
    <location>
        <begin position="739"/>
        <end position="748"/>
    </location>
</feature>
<dbReference type="EMBL" id="CAMXCT020001313">
    <property type="protein sequence ID" value="CAL1142277.1"/>
    <property type="molecule type" value="Genomic_DNA"/>
</dbReference>
<dbReference type="PANTHER" id="PTHR37096">
    <property type="entry name" value="YALI0E33429P"/>
    <property type="match status" value="1"/>
</dbReference>
<organism evidence="2">
    <name type="scientific">Cladocopium goreaui</name>
    <dbReference type="NCBI Taxonomy" id="2562237"/>
    <lineage>
        <taxon>Eukaryota</taxon>
        <taxon>Sar</taxon>
        <taxon>Alveolata</taxon>
        <taxon>Dinophyceae</taxon>
        <taxon>Suessiales</taxon>
        <taxon>Symbiodiniaceae</taxon>
        <taxon>Cladocopium</taxon>
    </lineage>
</organism>
<feature type="non-terminal residue" evidence="2">
    <location>
        <position position="947"/>
    </location>
</feature>
<evidence type="ECO:0000313" key="3">
    <source>
        <dbReference type="EMBL" id="CAL4776214.1"/>
    </source>
</evidence>
<comment type="caution">
    <text evidence="2">The sequence shown here is derived from an EMBL/GenBank/DDBJ whole genome shotgun (WGS) entry which is preliminary data.</text>
</comment>
<dbReference type="PANTHER" id="PTHR37096:SF1">
    <property type="entry name" value="AAA+ ATPASE DOMAIN-CONTAINING PROTEIN"/>
    <property type="match status" value="1"/>
</dbReference>
<dbReference type="SUPFAM" id="SSF52540">
    <property type="entry name" value="P-loop containing nucleoside triphosphate hydrolases"/>
    <property type="match status" value="1"/>
</dbReference>
<dbReference type="AlphaFoldDB" id="A0A9P1CD02"/>
<feature type="non-terminal residue" evidence="2">
    <location>
        <position position="1"/>
    </location>
</feature>
<feature type="compositionally biased region" description="Low complexity" evidence="1">
    <location>
        <begin position="783"/>
        <end position="799"/>
    </location>
</feature>
<accession>A0A9P1CD02</accession>
<dbReference type="OrthoDB" id="435461at2759"/>
<dbReference type="Gene3D" id="3.40.50.300">
    <property type="entry name" value="P-loop containing nucleotide triphosphate hydrolases"/>
    <property type="match status" value="1"/>
</dbReference>
<dbReference type="Proteomes" id="UP001152797">
    <property type="component" value="Unassembled WGS sequence"/>
</dbReference>
<protein>
    <submittedName>
        <fullName evidence="2">Uncharacterized protein</fullName>
    </submittedName>
</protein>
<feature type="region of interest" description="Disordered" evidence="1">
    <location>
        <begin position="783"/>
        <end position="815"/>
    </location>
</feature>
<name>A0A9P1CD02_9DINO</name>
<keyword evidence="4" id="KW-1185">Reference proteome</keyword>
<proteinExistence type="predicted"/>
<feature type="compositionally biased region" description="Basic residues" evidence="1">
    <location>
        <begin position="710"/>
        <end position="723"/>
    </location>
</feature>
<dbReference type="InterPro" id="IPR051667">
    <property type="entry name" value="Archaeal_ATPase_domain"/>
</dbReference>
<dbReference type="InterPro" id="IPR027417">
    <property type="entry name" value="P-loop_NTPase"/>
</dbReference>
<reference evidence="3 4" key="2">
    <citation type="submission" date="2024-05" db="EMBL/GenBank/DDBJ databases">
        <authorList>
            <person name="Chen Y."/>
            <person name="Shah S."/>
            <person name="Dougan E. K."/>
            <person name="Thang M."/>
            <person name="Chan C."/>
        </authorList>
    </citation>
    <scope>NUCLEOTIDE SEQUENCE [LARGE SCALE GENOMIC DNA]</scope>
</reference>
<reference evidence="2" key="1">
    <citation type="submission" date="2022-10" db="EMBL/GenBank/DDBJ databases">
        <authorList>
            <person name="Chen Y."/>
            <person name="Dougan E. K."/>
            <person name="Chan C."/>
            <person name="Rhodes N."/>
            <person name="Thang M."/>
        </authorList>
    </citation>
    <scope>NUCLEOTIDE SEQUENCE</scope>
</reference>
<sequence length="947" mass="104241">ENANEGEPVDFLRQHVEMYLQTWHASMRVWRLQMNSGATAPSVQLSLRGLNSERIEQTQIEESAQNKGISPAQYLKDVSNRAELYQKSNAVAGREEFVKTLNEAAMGKSGLHLVIGGKSLGKTKIVQTVVDNAGDEAPLLYVNMRLPSKAQSTDALECLQEEAKRRWTAKSLPFGAERLVAAGSAVLGALGKANLKKSDDEEIGEGAVETLLSLFLNITKPEEFIKAFVAATMAAEKVPVMIVDEANIAFPNGNGGNGNGRRESAYRALATFVALTREQRKASVILVASDYAFPLGLQALGFNKYDALNTIVAPEVEEKPMLFLLQEWGLSQDLAQEFYETFGGNVFLCHQAVDKLREQFELGQERLFDPFNVRDNAGLDDLIGDPLTRKHMENLAQKGWSQVEGGAAEAETESQKGARIIAKKNFGAIIARQTTTFFDEALKEDMFRDPDAVRVLIPPTTYARKCIQRMVDTVKPSNYTSKKDFSFGATTRITRPQAGAVWVRQLKEDGKGGFEFVGNGFQVKDKAIKKEKPNKVSCDADELDIYSLQVLGQPLSIYSDDEGALNSKKLQTFLKEDYTVDMSVNASEVLTPDDKDKKFMWKVPLLCYQWLLFKFAMLSPAWELSSLGVSAGSCTCRRCGVEKPTSVALTADAGQFFEAVAPSQAISAAARVLSKVAASIVLGRFARLDKCMLSLEAWLDVVVRVEDGKKSKKDKAKKKKKRSTSTSSSKSDSTDSRAKSKRRSKGKRKAPEGAHILGQKDIEELQQFRRQAEIQKIRNEVLASIPSGPGASSKSAPTAKPDEMPGDTTAEALSPKTKKVVLAQSRILGQDSVSKRLLTDEVVSWVDVKAQLLSAPRWLPAPFARAVRYVQALKVLAWDEYVLSHWLQITTGIPVATVSAGTLLLGYKWISEGNAAAKGVRKWIQDVAQTPIRRAKRLQIFSPDGRV</sequence>
<dbReference type="EMBL" id="CAMXCT030001313">
    <property type="protein sequence ID" value="CAL4776214.1"/>
    <property type="molecule type" value="Genomic_DNA"/>
</dbReference>
<feature type="region of interest" description="Disordered" evidence="1">
    <location>
        <begin position="710"/>
        <end position="756"/>
    </location>
</feature>